<name>A0ABW1K5H7_9ACTN</name>
<dbReference type="Gene3D" id="3.40.50.2000">
    <property type="entry name" value="Glycogen Phosphorylase B"/>
    <property type="match status" value="2"/>
</dbReference>
<evidence type="ECO:0000313" key="6">
    <source>
        <dbReference type="EMBL" id="MFC6015993.1"/>
    </source>
</evidence>
<dbReference type="PANTHER" id="PTHR12526:SF510">
    <property type="entry name" value="D-INOSITOL 3-PHOSPHATE GLYCOSYLTRANSFERASE"/>
    <property type="match status" value="1"/>
</dbReference>
<evidence type="ECO:0000256" key="3">
    <source>
        <dbReference type="SAM" id="MobiDB-lite"/>
    </source>
</evidence>
<dbReference type="InterPro" id="IPR028098">
    <property type="entry name" value="Glyco_trans_4-like_N"/>
</dbReference>
<dbReference type="GO" id="GO:0016757">
    <property type="term" value="F:glycosyltransferase activity"/>
    <property type="evidence" value="ECO:0007669"/>
    <property type="project" value="UniProtKB-KW"/>
</dbReference>
<accession>A0ABW1K5H7</accession>
<sequence length="415" mass="44116">MSRTDGDSPEPDRLLTPADGDPVDGSAMTVLHVSHTAQPGGAELALVRLLSQQRRHWLARLCAPDNGTAFDRLAAHGVELERNLPALPTGGTRGGSLLLAARYLRALQAGAGVLGRSRLFQDADLVHANTAAAAICAAFADRGGAKPLVVHLRDLVTTDSLGRFGFRAFTRIALGRADGVVANSRTTLASAEQWLRPGLPRMVIQSPVGIDRRVTAPRPDAAVRRIGMVGRLQRWKGQHVFLRAFALAFRGTDVRARIAGAPLFAETAYENEIRRLVAELGIADQVDLLGHVDDVPGFLDSVDILVHASTRPEPLGQTVIQGLARALPIVATEGGGPGEWIRPGVNGLLVPPNDPEALGQALLRLADSTELRAGLAAGAAATPGIRTDEECRAHHAGFFRAVWQARRDAGWKEAG</sequence>
<feature type="domain" description="Glycosyl transferase family 1" evidence="4">
    <location>
        <begin position="225"/>
        <end position="376"/>
    </location>
</feature>
<organism evidence="6 7">
    <name type="scientific">Plantactinospora solaniradicis</name>
    <dbReference type="NCBI Taxonomy" id="1723736"/>
    <lineage>
        <taxon>Bacteria</taxon>
        <taxon>Bacillati</taxon>
        <taxon>Actinomycetota</taxon>
        <taxon>Actinomycetes</taxon>
        <taxon>Micromonosporales</taxon>
        <taxon>Micromonosporaceae</taxon>
        <taxon>Plantactinospora</taxon>
    </lineage>
</organism>
<dbReference type="Proteomes" id="UP001596203">
    <property type="component" value="Unassembled WGS sequence"/>
</dbReference>
<proteinExistence type="predicted"/>
<dbReference type="EMBL" id="JBHSPR010000007">
    <property type="protein sequence ID" value="MFC6015993.1"/>
    <property type="molecule type" value="Genomic_DNA"/>
</dbReference>
<dbReference type="InterPro" id="IPR001296">
    <property type="entry name" value="Glyco_trans_1"/>
</dbReference>
<gene>
    <name evidence="6" type="ORF">ACFP2T_07280</name>
</gene>
<evidence type="ECO:0000256" key="1">
    <source>
        <dbReference type="ARBA" id="ARBA00022676"/>
    </source>
</evidence>
<feature type="domain" description="Glycosyltransferase subfamily 4-like N-terminal" evidence="5">
    <location>
        <begin position="40"/>
        <end position="195"/>
    </location>
</feature>
<protein>
    <submittedName>
        <fullName evidence="6">Glycosyltransferase</fullName>
        <ecNumber evidence="6">2.4.-.-</ecNumber>
    </submittedName>
</protein>
<dbReference type="PANTHER" id="PTHR12526">
    <property type="entry name" value="GLYCOSYLTRANSFERASE"/>
    <property type="match status" value="1"/>
</dbReference>
<evidence type="ECO:0000313" key="7">
    <source>
        <dbReference type="Proteomes" id="UP001596203"/>
    </source>
</evidence>
<feature type="region of interest" description="Disordered" evidence="3">
    <location>
        <begin position="1"/>
        <end position="25"/>
    </location>
</feature>
<evidence type="ECO:0000259" key="5">
    <source>
        <dbReference type="Pfam" id="PF13439"/>
    </source>
</evidence>
<reference evidence="7" key="1">
    <citation type="journal article" date="2019" name="Int. J. Syst. Evol. Microbiol.">
        <title>The Global Catalogue of Microorganisms (GCM) 10K type strain sequencing project: providing services to taxonomists for standard genome sequencing and annotation.</title>
        <authorList>
            <consortium name="The Broad Institute Genomics Platform"/>
            <consortium name="The Broad Institute Genome Sequencing Center for Infectious Disease"/>
            <person name="Wu L."/>
            <person name="Ma J."/>
        </authorList>
    </citation>
    <scope>NUCLEOTIDE SEQUENCE [LARGE SCALE GENOMIC DNA]</scope>
    <source>
        <strain evidence="7">ZS-35-S2</strain>
    </source>
</reference>
<evidence type="ECO:0000259" key="4">
    <source>
        <dbReference type="Pfam" id="PF00534"/>
    </source>
</evidence>
<keyword evidence="1 6" id="KW-0328">Glycosyltransferase</keyword>
<dbReference type="EC" id="2.4.-.-" evidence="6"/>
<dbReference type="RefSeq" id="WP_377418895.1">
    <property type="nucleotide sequence ID" value="NZ_JBHSPR010000007.1"/>
</dbReference>
<dbReference type="SUPFAM" id="SSF53756">
    <property type="entry name" value="UDP-Glycosyltransferase/glycogen phosphorylase"/>
    <property type="match status" value="1"/>
</dbReference>
<keyword evidence="7" id="KW-1185">Reference proteome</keyword>
<dbReference type="Pfam" id="PF00534">
    <property type="entry name" value="Glycos_transf_1"/>
    <property type="match status" value="1"/>
</dbReference>
<evidence type="ECO:0000256" key="2">
    <source>
        <dbReference type="ARBA" id="ARBA00022679"/>
    </source>
</evidence>
<dbReference type="Pfam" id="PF13439">
    <property type="entry name" value="Glyco_transf_4"/>
    <property type="match status" value="1"/>
</dbReference>
<feature type="compositionally biased region" description="Basic and acidic residues" evidence="3">
    <location>
        <begin position="1"/>
        <end position="13"/>
    </location>
</feature>
<keyword evidence="2 6" id="KW-0808">Transferase</keyword>
<comment type="caution">
    <text evidence="6">The sequence shown here is derived from an EMBL/GenBank/DDBJ whole genome shotgun (WGS) entry which is preliminary data.</text>
</comment>